<accession>X1Q273</accession>
<dbReference type="GO" id="GO:0006355">
    <property type="term" value="P:regulation of DNA-templated transcription"/>
    <property type="evidence" value="ECO:0007669"/>
    <property type="project" value="InterPro"/>
</dbReference>
<sequence>MHIKLLKSLVEDLTNKQSAFIIDLLIGKKDVNEFLIAKKLELTVNQTRNILYKLSDFGLVSFIRKKDKRKGWYIYFWTLNIAKSLSLLEQKLKHELFQLESQLKSRKEKRYYFCKVCNIEVTEEVALLNNFICPECEEVYELLDNESIIKKLEREIFKLKKDIVIISE</sequence>
<feature type="non-terminal residue" evidence="5">
    <location>
        <position position="168"/>
    </location>
</feature>
<dbReference type="Gene3D" id="1.10.10.10">
    <property type="entry name" value="Winged helix-like DNA-binding domain superfamily/Winged helix DNA-binding domain"/>
    <property type="match status" value="1"/>
</dbReference>
<keyword evidence="1" id="KW-0805">Transcription regulation</keyword>
<dbReference type="InterPro" id="IPR002853">
    <property type="entry name" value="TFIIE_asu"/>
</dbReference>
<dbReference type="PANTHER" id="PTHR13097:SF7">
    <property type="entry name" value="GENERAL TRANSCRIPTION FACTOR IIE SUBUNIT 1"/>
    <property type="match status" value="1"/>
</dbReference>
<dbReference type="PIRSF" id="PIRSF006373">
    <property type="entry name" value="TF_E_archaea"/>
    <property type="match status" value="1"/>
</dbReference>
<keyword evidence="3" id="KW-0804">Transcription</keyword>
<dbReference type="InterPro" id="IPR039997">
    <property type="entry name" value="TFE"/>
</dbReference>
<dbReference type="GO" id="GO:0006367">
    <property type="term" value="P:transcription initiation at RNA polymerase II promoter"/>
    <property type="evidence" value="ECO:0007669"/>
    <property type="project" value="InterPro"/>
</dbReference>
<proteinExistence type="inferred from homology"/>
<dbReference type="InterPro" id="IPR016481">
    <property type="entry name" value="TF_E_archaea"/>
</dbReference>
<evidence type="ECO:0000256" key="3">
    <source>
        <dbReference type="ARBA" id="ARBA00023163"/>
    </source>
</evidence>
<evidence type="ECO:0000256" key="2">
    <source>
        <dbReference type="ARBA" id="ARBA00023125"/>
    </source>
</evidence>
<dbReference type="Pfam" id="PF02002">
    <property type="entry name" value="TFIIE_alpha"/>
    <property type="match status" value="1"/>
</dbReference>
<reference evidence="5" key="1">
    <citation type="journal article" date="2014" name="Front. Microbiol.">
        <title>High frequency of phylogenetically diverse reductive dehalogenase-homologous genes in deep subseafloor sedimentary metagenomes.</title>
        <authorList>
            <person name="Kawai M."/>
            <person name="Futagami T."/>
            <person name="Toyoda A."/>
            <person name="Takaki Y."/>
            <person name="Nishi S."/>
            <person name="Hori S."/>
            <person name="Arai W."/>
            <person name="Tsubouchi T."/>
            <person name="Morono Y."/>
            <person name="Uchiyama I."/>
            <person name="Ito T."/>
            <person name="Fujiyama A."/>
            <person name="Inagaki F."/>
            <person name="Takami H."/>
        </authorList>
    </citation>
    <scope>NUCLEOTIDE SEQUENCE</scope>
    <source>
        <strain evidence="5">Expedition CK06-06</strain>
    </source>
</reference>
<dbReference type="HAMAP" id="MF_01909">
    <property type="entry name" value="TFE_arch"/>
    <property type="match status" value="1"/>
</dbReference>
<dbReference type="InterPro" id="IPR036388">
    <property type="entry name" value="WH-like_DNA-bd_sf"/>
</dbReference>
<gene>
    <name evidence="5" type="ORF">S06H3_43298</name>
</gene>
<dbReference type="SUPFAM" id="SSF46785">
    <property type="entry name" value="Winged helix' DNA-binding domain"/>
    <property type="match status" value="1"/>
</dbReference>
<dbReference type="InterPro" id="IPR024550">
    <property type="entry name" value="TFIIEa/SarR/Rpc3_HTH_dom"/>
</dbReference>
<evidence type="ECO:0000259" key="4">
    <source>
        <dbReference type="PROSITE" id="PS51344"/>
    </source>
</evidence>
<dbReference type="InterPro" id="IPR017919">
    <property type="entry name" value="TFIIE/TFIIEa_HTH"/>
</dbReference>
<evidence type="ECO:0000313" key="5">
    <source>
        <dbReference type="EMBL" id="GAI45175.1"/>
    </source>
</evidence>
<dbReference type="GO" id="GO:0003677">
    <property type="term" value="F:DNA binding"/>
    <property type="evidence" value="ECO:0007669"/>
    <property type="project" value="UniProtKB-KW"/>
</dbReference>
<name>X1Q273_9ZZZZ</name>
<evidence type="ECO:0000256" key="1">
    <source>
        <dbReference type="ARBA" id="ARBA00023015"/>
    </source>
</evidence>
<dbReference type="PANTHER" id="PTHR13097">
    <property type="entry name" value="TRANSCRIPTION INITIATION FACTOR IIE, ALPHA SUBUNIT"/>
    <property type="match status" value="1"/>
</dbReference>
<dbReference type="EMBL" id="BARV01026846">
    <property type="protein sequence ID" value="GAI45175.1"/>
    <property type="molecule type" value="Genomic_DNA"/>
</dbReference>
<feature type="domain" description="HTH TFE/IIEalpha-type" evidence="4">
    <location>
        <begin position="2"/>
        <end position="85"/>
    </location>
</feature>
<dbReference type="AlphaFoldDB" id="X1Q273"/>
<dbReference type="InterPro" id="IPR036390">
    <property type="entry name" value="WH_DNA-bd_sf"/>
</dbReference>
<comment type="caution">
    <text evidence="5">The sequence shown here is derived from an EMBL/GenBank/DDBJ whole genome shotgun (WGS) entry which is preliminary data.</text>
</comment>
<organism evidence="5">
    <name type="scientific">marine sediment metagenome</name>
    <dbReference type="NCBI Taxonomy" id="412755"/>
    <lineage>
        <taxon>unclassified sequences</taxon>
        <taxon>metagenomes</taxon>
        <taxon>ecological metagenomes</taxon>
    </lineage>
</organism>
<dbReference type="PROSITE" id="PS51344">
    <property type="entry name" value="HTH_TFE_IIE"/>
    <property type="match status" value="1"/>
</dbReference>
<protein>
    <recommendedName>
        <fullName evidence="4">HTH TFE/IIEalpha-type domain-containing protein</fullName>
    </recommendedName>
</protein>
<keyword evidence="2" id="KW-0238">DNA-binding</keyword>
<dbReference type="SMART" id="SM00531">
    <property type="entry name" value="TFIIE"/>
    <property type="match status" value="1"/>
</dbReference>